<accession>A0A8J6UKE9</accession>
<dbReference type="GO" id="GO:0009986">
    <property type="term" value="C:cell surface"/>
    <property type="evidence" value="ECO:0007669"/>
    <property type="project" value="TreeGrafter"/>
</dbReference>
<name>A0A8J6UKE9_9FLAO</name>
<dbReference type="SUPFAM" id="SSF51445">
    <property type="entry name" value="(Trans)glycosidases"/>
    <property type="match status" value="1"/>
</dbReference>
<dbReference type="SUPFAM" id="SSF49695">
    <property type="entry name" value="gamma-Crystallin-like"/>
    <property type="match status" value="1"/>
</dbReference>
<reference evidence="9" key="1">
    <citation type="journal article" date="2013" name="Int. J. Syst. Evol. Microbiol.">
        <title>Aestuariibaculum suncheonense gen. nov., sp. nov., a marine bacterium of the family Flavobacteriaceae isolated from a tidal flat and emended descriptions of the genera Gaetbulibacter and Tamlana.</title>
        <authorList>
            <person name="Jeong S.H."/>
            <person name="Park M.S."/>
            <person name="Jin H.M."/>
            <person name="Lee K."/>
            <person name="Park W."/>
            <person name="Jeon C.O."/>
        </authorList>
    </citation>
    <scope>NUCLEOTIDE SEQUENCE</scope>
    <source>
        <strain evidence="9">SC17</strain>
    </source>
</reference>
<evidence type="ECO:0000256" key="7">
    <source>
        <dbReference type="RuleBase" id="RU361153"/>
    </source>
</evidence>
<dbReference type="InterPro" id="IPR001547">
    <property type="entry name" value="Glyco_hydro_5"/>
</dbReference>
<reference evidence="9" key="2">
    <citation type="submission" date="2020-09" db="EMBL/GenBank/DDBJ databases">
        <authorList>
            <person name="Wu Z."/>
        </authorList>
    </citation>
    <scope>NUCLEOTIDE SEQUENCE</scope>
    <source>
        <strain evidence="9">SC17</strain>
    </source>
</reference>
<dbReference type="RefSeq" id="WP_188216129.1">
    <property type="nucleotide sequence ID" value="NZ_BAABGH010000011.1"/>
</dbReference>
<keyword evidence="2 7" id="KW-0378">Hydrolase</keyword>
<evidence type="ECO:0000256" key="6">
    <source>
        <dbReference type="ARBA" id="ARBA00023326"/>
    </source>
</evidence>
<dbReference type="Pfam" id="PF00150">
    <property type="entry name" value="Cellulase"/>
    <property type="match status" value="1"/>
</dbReference>
<dbReference type="PANTHER" id="PTHR31297">
    <property type="entry name" value="GLUCAN ENDO-1,6-BETA-GLUCOSIDASE B"/>
    <property type="match status" value="1"/>
</dbReference>
<comment type="similarity">
    <text evidence="1 7">Belongs to the glycosyl hydrolase 5 (cellulase A) family.</text>
</comment>
<evidence type="ECO:0000313" key="10">
    <source>
        <dbReference type="Proteomes" id="UP000602057"/>
    </source>
</evidence>
<evidence type="ECO:0000256" key="1">
    <source>
        <dbReference type="ARBA" id="ARBA00005641"/>
    </source>
</evidence>
<dbReference type="GO" id="GO:0005576">
    <property type="term" value="C:extracellular region"/>
    <property type="evidence" value="ECO:0007669"/>
    <property type="project" value="TreeGrafter"/>
</dbReference>
<dbReference type="InterPro" id="IPR017853">
    <property type="entry name" value="GH"/>
</dbReference>
<dbReference type="GO" id="GO:0030245">
    <property type="term" value="P:cellulose catabolic process"/>
    <property type="evidence" value="ECO:0007669"/>
    <property type="project" value="UniProtKB-KW"/>
</dbReference>
<evidence type="ECO:0000256" key="4">
    <source>
        <dbReference type="ARBA" id="ARBA00023277"/>
    </source>
</evidence>
<comment type="caution">
    <text evidence="9">The sequence shown here is derived from an EMBL/GenBank/DDBJ whole genome shotgun (WGS) entry which is preliminary data.</text>
</comment>
<dbReference type="EMBL" id="JACVXC010000003">
    <property type="protein sequence ID" value="MBD0835636.1"/>
    <property type="molecule type" value="Genomic_DNA"/>
</dbReference>
<dbReference type="InterPro" id="IPR050386">
    <property type="entry name" value="Glycosyl_hydrolase_5"/>
</dbReference>
<dbReference type="InterPro" id="IPR011024">
    <property type="entry name" value="G_crystallin-like"/>
</dbReference>
<feature type="domain" description="Glycoside hydrolase family 5" evidence="8">
    <location>
        <begin position="19"/>
        <end position="281"/>
    </location>
</feature>
<evidence type="ECO:0000256" key="5">
    <source>
        <dbReference type="ARBA" id="ARBA00023295"/>
    </source>
</evidence>
<evidence type="ECO:0000259" key="8">
    <source>
        <dbReference type="Pfam" id="PF00150"/>
    </source>
</evidence>
<keyword evidence="10" id="KW-1185">Reference proteome</keyword>
<keyword evidence="4" id="KW-0119">Carbohydrate metabolism</keyword>
<keyword evidence="3" id="KW-0136">Cellulose degradation</keyword>
<proteinExistence type="inferred from homology"/>
<evidence type="ECO:0000256" key="3">
    <source>
        <dbReference type="ARBA" id="ARBA00023001"/>
    </source>
</evidence>
<organism evidence="9 10">
    <name type="scientific">Aestuariibaculum suncheonense</name>
    <dbReference type="NCBI Taxonomy" id="1028745"/>
    <lineage>
        <taxon>Bacteria</taxon>
        <taxon>Pseudomonadati</taxon>
        <taxon>Bacteroidota</taxon>
        <taxon>Flavobacteriia</taxon>
        <taxon>Flavobacteriales</taxon>
        <taxon>Flavobacteriaceae</taxon>
    </lineage>
</organism>
<evidence type="ECO:0000313" key="9">
    <source>
        <dbReference type="EMBL" id="MBD0835636.1"/>
    </source>
</evidence>
<dbReference type="AlphaFoldDB" id="A0A8J6UKE9"/>
<dbReference type="Gene3D" id="2.60.20.10">
    <property type="entry name" value="Crystallins"/>
    <property type="match status" value="1"/>
</dbReference>
<dbReference type="Gene3D" id="3.20.20.80">
    <property type="entry name" value="Glycosidases"/>
    <property type="match status" value="1"/>
</dbReference>
<dbReference type="Proteomes" id="UP000602057">
    <property type="component" value="Unassembled WGS sequence"/>
</dbReference>
<evidence type="ECO:0000256" key="2">
    <source>
        <dbReference type="ARBA" id="ARBA00022801"/>
    </source>
</evidence>
<sequence>MFNNLPILPEDYVQNLGKGFDVTWSEFTKYMNLYNENVVMDFSDAGFNNVRIRIGEANPDATFINRLKMQVDHCLAHGIYPIIAYQGAYIEDIATTDEEARQHLVTWWRNMAQEFKDYPKALSFNILVEISGTYKLNYTAVNSFYLDVLSAIRETNPDRIVIFPPVKLSDPTYLQYLQIPGNDDPYTMAEWHFYAAGPTTDPTNKKYWNDGSTSVERDNITHPIQTALEWMQNTGYKTWVGAWMAGNYNKGNEFPIPEQVAFATFMARELAKANIPWSINAGNKFYDYETNTWFSNTNDSAGMPVRDVILDTEKIAIYQNTEYAGASYRLASGDYNKSDLEAINFLGQINSLMVPFDFKVELYSKPSFKGSKTVITSTLENCSTIEIKSLKVIALHSY</sequence>
<protein>
    <submittedName>
        <fullName evidence="9">Cellulase family glycosylhydrolase</fullName>
    </submittedName>
</protein>
<keyword evidence="6" id="KW-0624">Polysaccharide degradation</keyword>
<keyword evidence="5 7" id="KW-0326">Glycosidase</keyword>
<dbReference type="PANTHER" id="PTHR31297:SF41">
    <property type="entry name" value="ENDOGLUCANASE, PUTATIVE (AFU_ORTHOLOGUE AFUA_5G01830)-RELATED"/>
    <property type="match status" value="1"/>
</dbReference>
<dbReference type="GO" id="GO:0008422">
    <property type="term" value="F:beta-glucosidase activity"/>
    <property type="evidence" value="ECO:0007669"/>
    <property type="project" value="TreeGrafter"/>
</dbReference>
<gene>
    <name evidence="9" type="ORF">ICJ84_09320</name>
</gene>